<proteinExistence type="inferred from homology"/>
<comment type="similarity">
    <text evidence="4">Belongs to the helicase family. DinG subfamily.</text>
</comment>
<dbReference type="InterPro" id="IPR014013">
    <property type="entry name" value="Helic_SF1/SF2_ATP-bd_DinG/Rad3"/>
</dbReference>
<dbReference type="PROSITE" id="PS51193">
    <property type="entry name" value="HELICASE_ATP_BIND_2"/>
    <property type="match status" value="1"/>
</dbReference>
<keyword evidence="3" id="KW-0067">ATP-binding</keyword>
<accession>A0A368L5D0</accession>
<evidence type="ECO:0000256" key="3">
    <source>
        <dbReference type="ARBA" id="ARBA00022840"/>
    </source>
</evidence>
<dbReference type="GO" id="GO:0003676">
    <property type="term" value="F:nucleic acid binding"/>
    <property type="evidence" value="ECO:0007669"/>
    <property type="project" value="InterPro"/>
</dbReference>
<dbReference type="PANTHER" id="PTHR11472:SF34">
    <property type="entry name" value="REGULATOR OF TELOMERE ELONGATION HELICASE 1"/>
    <property type="match status" value="1"/>
</dbReference>
<dbReference type="GO" id="GO:0006281">
    <property type="term" value="P:DNA repair"/>
    <property type="evidence" value="ECO:0007669"/>
    <property type="project" value="TreeGrafter"/>
</dbReference>
<gene>
    <name evidence="6" type="ORF">DU000_04995</name>
</gene>
<evidence type="ECO:0000313" key="6">
    <source>
        <dbReference type="EMBL" id="RCS58683.1"/>
    </source>
</evidence>
<protein>
    <submittedName>
        <fullName evidence="6">ATP-dependent DNA helicase</fullName>
    </submittedName>
</protein>
<dbReference type="GO" id="GO:0003678">
    <property type="term" value="F:DNA helicase activity"/>
    <property type="evidence" value="ECO:0007669"/>
    <property type="project" value="TreeGrafter"/>
</dbReference>
<dbReference type="Pfam" id="PF00270">
    <property type="entry name" value="DEAD"/>
    <property type="match status" value="1"/>
</dbReference>
<evidence type="ECO:0000259" key="5">
    <source>
        <dbReference type="PROSITE" id="PS51193"/>
    </source>
</evidence>
<evidence type="ECO:0000256" key="2">
    <source>
        <dbReference type="ARBA" id="ARBA00022801"/>
    </source>
</evidence>
<keyword evidence="6" id="KW-0347">Helicase</keyword>
<organism evidence="6 7">
    <name type="scientific">Parvibium lacunae</name>
    <dbReference type="NCBI Taxonomy" id="1888893"/>
    <lineage>
        <taxon>Bacteria</taxon>
        <taxon>Pseudomonadati</taxon>
        <taxon>Pseudomonadota</taxon>
        <taxon>Betaproteobacteria</taxon>
        <taxon>Burkholderiales</taxon>
        <taxon>Alcaligenaceae</taxon>
        <taxon>Parvibium</taxon>
    </lineage>
</organism>
<dbReference type="SMART" id="SM00491">
    <property type="entry name" value="HELICc2"/>
    <property type="match status" value="1"/>
</dbReference>
<evidence type="ECO:0000313" key="7">
    <source>
        <dbReference type="Proteomes" id="UP000252357"/>
    </source>
</evidence>
<dbReference type="InterPro" id="IPR045028">
    <property type="entry name" value="DinG/Rad3-like"/>
</dbReference>
<keyword evidence="2" id="KW-0378">Hydrolase</keyword>
<dbReference type="Gene3D" id="3.40.50.300">
    <property type="entry name" value="P-loop containing nucleotide triphosphate hydrolases"/>
    <property type="match status" value="2"/>
</dbReference>
<dbReference type="InterPro" id="IPR006555">
    <property type="entry name" value="ATP-dep_Helicase_C"/>
</dbReference>
<sequence length="613" mass="68467">MAQAIGRALLKRSSLLVEAGTGTGKTFAYLLPAMLRGGKVIVSTGTKNLQSQLFQRDIPQLRAALNVPITVALLKGRANYVCNYHLAQTKTEGLLESREQVAQLRRVEQFAQVTQTGDKADCVDVPEESGIWAHVTSTRENCLGQDCPHVKECFLMNARKQAQEADLVVVNHHLFFADVMLRDEGVAELLPTSNTVIFDEAHQLPDTATLFFGQMISTRQLLEWNRDTLAEGLSEAREIDWPTALRPLETATRDLRLAFGQGSQKLAWNQIGKTHGMWDALAKVRRELETLLPTLEDQAVRSEGLARCQARAEVLLAELKAWEKQDDPETIRWIDVSHSNVQLHRTPLSVADLFTKQREDTPRSWIFTSATLGVGDDFSHYQKLLGLEEAECARWDSPFDYAQQGLLYVPQNMPEPQHPDYLEAVLQAALPALQASQGHAFVLCTTLRAVDQLASRLQEELSKLKLDYPLLVQGSESRNVLLERFRQTPHAILVGSHSFWDGVDVPGDALSLVIIDKLPFAPPDDPVLAARLRKLEAEGGNAFMDFQLPAAIMALKQGAGRLIRTETDRGVLMICDPRLISKGYGKKIWRSLPEFARTREESVVTQFWRNGAA</sequence>
<dbReference type="EMBL" id="QPGB01000002">
    <property type="protein sequence ID" value="RCS58683.1"/>
    <property type="molecule type" value="Genomic_DNA"/>
</dbReference>
<dbReference type="Pfam" id="PF13307">
    <property type="entry name" value="Helicase_C_2"/>
    <property type="match status" value="1"/>
</dbReference>
<reference evidence="6 7" key="1">
    <citation type="journal article" date="2018" name="Int. J. Syst. Evol. Microbiol.">
        <title>Parvibium lacunae gen. nov., sp. nov., a new member of the family Alcaligenaceae isolated from a freshwater pond.</title>
        <authorList>
            <person name="Chen W.M."/>
            <person name="Xie P.B."/>
            <person name="Hsu M.Y."/>
            <person name="Sheu S.Y."/>
        </authorList>
    </citation>
    <scope>NUCLEOTIDE SEQUENCE [LARGE SCALE GENOMIC DNA]</scope>
    <source>
        <strain evidence="6 7">KMB9</strain>
    </source>
</reference>
<comment type="caution">
    <text evidence="6">The sequence shown here is derived from an EMBL/GenBank/DDBJ whole genome shotgun (WGS) entry which is preliminary data.</text>
</comment>
<dbReference type="Proteomes" id="UP000252357">
    <property type="component" value="Unassembled WGS sequence"/>
</dbReference>
<dbReference type="GO" id="GO:0005524">
    <property type="term" value="F:ATP binding"/>
    <property type="evidence" value="ECO:0007669"/>
    <property type="project" value="UniProtKB-KW"/>
</dbReference>
<evidence type="ECO:0000256" key="4">
    <source>
        <dbReference type="ARBA" id="ARBA00038058"/>
    </source>
</evidence>
<keyword evidence="1" id="KW-0547">Nucleotide-binding</keyword>
<evidence type="ECO:0000256" key="1">
    <source>
        <dbReference type="ARBA" id="ARBA00022741"/>
    </source>
</evidence>
<dbReference type="AlphaFoldDB" id="A0A368L5D0"/>
<name>A0A368L5D0_9BURK</name>
<feature type="domain" description="Helicase ATP-binding" evidence="5">
    <location>
        <begin position="1"/>
        <end position="257"/>
    </location>
</feature>
<dbReference type="GO" id="GO:0016818">
    <property type="term" value="F:hydrolase activity, acting on acid anhydrides, in phosphorus-containing anhydrides"/>
    <property type="evidence" value="ECO:0007669"/>
    <property type="project" value="InterPro"/>
</dbReference>
<dbReference type="InterPro" id="IPR011545">
    <property type="entry name" value="DEAD/DEAH_box_helicase_dom"/>
</dbReference>
<dbReference type="SUPFAM" id="SSF52540">
    <property type="entry name" value="P-loop containing nucleoside triphosphate hydrolases"/>
    <property type="match status" value="2"/>
</dbReference>
<keyword evidence="7" id="KW-1185">Reference proteome</keyword>
<dbReference type="OrthoDB" id="9805194at2"/>
<dbReference type="PANTHER" id="PTHR11472">
    <property type="entry name" value="DNA REPAIR DEAD HELICASE RAD3/XP-D SUBFAMILY MEMBER"/>
    <property type="match status" value="1"/>
</dbReference>
<dbReference type="InterPro" id="IPR027417">
    <property type="entry name" value="P-loop_NTPase"/>
</dbReference>